<keyword evidence="3" id="KW-1185">Reference proteome</keyword>
<dbReference type="Gene3D" id="3.30.70.260">
    <property type="match status" value="2"/>
</dbReference>
<dbReference type="GO" id="GO:0005737">
    <property type="term" value="C:cytoplasm"/>
    <property type="evidence" value="ECO:0007669"/>
    <property type="project" value="UniProtKB-SubCell"/>
</dbReference>
<dbReference type="InterPro" id="IPR050990">
    <property type="entry name" value="UPF0237/GcvR_regulator"/>
</dbReference>
<proteinExistence type="predicted"/>
<dbReference type="Pfam" id="PF13740">
    <property type="entry name" value="ACT_6"/>
    <property type="match status" value="1"/>
</dbReference>
<dbReference type="EMBL" id="CP022355">
    <property type="protein sequence ID" value="ASK77791.1"/>
    <property type="molecule type" value="Genomic_DNA"/>
</dbReference>
<reference evidence="2 3" key="1">
    <citation type="journal article" date="2016" name="Int. J. Syst. Evol. Microbiol.">
        <title>Paraphotobacterium marinum gen. nov., sp. nov., a member of the family Vibrionaceae, isolated from surface seawater.</title>
        <authorList>
            <person name="Huang Z."/>
            <person name="Dong C."/>
            <person name="Shao Z."/>
        </authorList>
    </citation>
    <scope>NUCLEOTIDE SEQUENCE [LARGE SCALE GENOMIC DNA]</scope>
    <source>
        <strain evidence="2 3">NSCS20N07D</strain>
    </source>
</reference>
<dbReference type="PANTHER" id="PTHR34875:SF5">
    <property type="entry name" value="GLYCINE CLEAVAGE SYSTEM TRANSCRIPTIONAL REPRESSOR"/>
    <property type="match status" value="1"/>
</dbReference>
<comment type="subcellular location">
    <subcellularLocation>
        <location evidence="1">Cytoplasm</location>
    </subcellularLocation>
</comment>
<keyword evidence="1" id="KW-0678">Repressor</keyword>
<dbReference type="RefSeq" id="WP_089072701.1">
    <property type="nucleotide sequence ID" value="NZ_CP022355.1"/>
</dbReference>
<keyword evidence="1" id="KW-0804">Transcription</keyword>
<dbReference type="KEGG" id="pmai:CF386_01210"/>
<organism evidence="2 3">
    <name type="scientific">Paraphotobacterium marinum</name>
    <dbReference type="NCBI Taxonomy" id="1755811"/>
    <lineage>
        <taxon>Bacteria</taxon>
        <taxon>Pseudomonadati</taxon>
        <taxon>Pseudomonadota</taxon>
        <taxon>Gammaproteobacteria</taxon>
        <taxon>Vibrionales</taxon>
        <taxon>Vibrionaceae</taxon>
        <taxon>Paraphotobacterium</taxon>
    </lineage>
</organism>
<protein>
    <recommendedName>
        <fullName evidence="1">Glycine cleavage system transcriptional repressor</fullName>
    </recommendedName>
</protein>
<evidence type="ECO:0000256" key="1">
    <source>
        <dbReference type="PIRNR" id="PIRNR028103"/>
    </source>
</evidence>
<dbReference type="InterPro" id="IPR016867">
    <property type="entry name" value="GcvR"/>
</dbReference>
<evidence type="ECO:0000313" key="2">
    <source>
        <dbReference type="EMBL" id="ASK77791.1"/>
    </source>
</evidence>
<dbReference type="SUPFAM" id="SSF55021">
    <property type="entry name" value="ACT-like"/>
    <property type="match status" value="2"/>
</dbReference>
<dbReference type="InterPro" id="IPR045865">
    <property type="entry name" value="ACT-like_dom_sf"/>
</dbReference>
<dbReference type="Proteomes" id="UP000242175">
    <property type="component" value="Chromosome large"/>
</dbReference>
<dbReference type="PIRSF" id="PIRSF028103">
    <property type="entry name" value="GcvR"/>
    <property type="match status" value="1"/>
</dbReference>
<dbReference type="OrthoDB" id="5814713at2"/>
<evidence type="ECO:0000313" key="3">
    <source>
        <dbReference type="Proteomes" id="UP000242175"/>
    </source>
</evidence>
<keyword evidence="1" id="KW-0963">Cytoplasm</keyword>
<dbReference type="GO" id="GO:0006355">
    <property type="term" value="P:regulation of DNA-templated transcription"/>
    <property type="evidence" value="ECO:0007669"/>
    <property type="project" value="UniProtKB-UniRule"/>
</dbReference>
<gene>
    <name evidence="2" type="ORF">CF386_01210</name>
</gene>
<dbReference type="AlphaFoldDB" id="A0A220VBY7"/>
<dbReference type="PANTHER" id="PTHR34875">
    <property type="entry name" value="UPF0237 PROTEIN MJ1558"/>
    <property type="match status" value="1"/>
</dbReference>
<accession>A0A220VBY7</accession>
<name>A0A220VBY7_9GAMM</name>
<sequence length="177" mass="20052">MMNNYLIINLIGKDQIGIANQIIEFITNSGCNIIDSNINIFGEQFTATFFVYSNSINILKLENNLPLKAQSLNLLSVTKITKNHLDIANQKYKYLIQVPDSIGIIKNIISLFKNHKINIQSLNTKLKDVNSTNFLCIEIIVRSNNMITLNNLKKELEIICSKLSASLNTYVINDEET</sequence>